<gene>
    <name evidence="1" type="ORF">RPIT_10110</name>
</gene>
<dbReference type="Proteomes" id="UP000188324">
    <property type="component" value="Chromosome"/>
</dbReference>
<dbReference type="SUPFAM" id="SSF53335">
    <property type="entry name" value="S-adenosyl-L-methionine-dependent methyltransferases"/>
    <property type="match status" value="1"/>
</dbReference>
<evidence type="ECO:0000313" key="2">
    <source>
        <dbReference type="Proteomes" id="UP000188324"/>
    </source>
</evidence>
<dbReference type="KEGG" id="tfl:RPIT_10110"/>
<dbReference type="InterPro" id="IPR029063">
    <property type="entry name" value="SAM-dependent_MTases_sf"/>
</dbReference>
<dbReference type="AlphaFoldDB" id="A0A1Q2CG55"/>
<dbReference type="InterPro" id="IPR041698">
    <property type="entry name" value="Methyltransf_25"/>
</dbReference>
<name>A0A1Q2CG55_9ACTN</name>
<dbReference type="RefSeq" id="WP_077342831.1">
    <property type="nucleotide sequence ID" value="NZ_CP019605.1"/>
</dbReference>
<dbReference type="OrthoDB" id="9786503at2"/>
<dbReference type="CDD" id="cd02440">
    <property type="entry name" value="AdoMet_MTases"/>
    <property type="match status" value="1"/>
</dbReference>
<sequence length="217" mass="23826">MTAELWDSRYSHPNYLFGYRPNDFLKAQARLLRPGSRVLCLGDGEGRNGVWLAERGHSVVSLDFSGVALAKAEALAAERGVSIETRQVDLAQWVDDPDPPRPWDAVVVIFVHLRPELRQRVAQAVTRQSAPGAALILENYTPAQLALGTGGPKQPELLTTREDVLADWQGWHLDVRLVERRIFEGMGHQGLSSVVQALGLRTGPEVDPVASTGHRVG</sequence>
<proteinExistence type="predicted"/>
<accession>A0A1Q2CG55</accession>
<protein>
    <submittedName>
        <fullName evidence="1">Uncharacterized protein</fullName>
    </submittedName>
</protein>
<reference evidence="1 2" key="1">
    <citation type="journal article" date="2016" name="Int. J. Syst. Evol. Microbiol.">
        <title>Tessaracoccus flavus sp. nov., isolated from the drainage system of a lindane-producing factory.</title>
        <authorList>
            <person name="Kumari R."/>
            <person name="Singh P."/>
            <person name="Schumann P."/>
            <person name="Lal R."/>
        </authorList>
    </citation>
    <scope>NUCLEOTIDE SEQUENCE [LARGE SCALE GENOMIC DNA]</scope>
    <source>
        <strain evidence="1 2">RP1T</strain>
    </source>
</reference>
<evidence type="ECO:0000313" key="1">
    <source>
        <dbReference type="EMBL" id="AQP45099.1"/>
    </source>
</evidence>
<keyword evidence="2" id="KW-1185">Reference proteome</keyword>
<dbReference type="Gene3D" id="3.40.50.150">
    <property type="entry name" value="Vaccinia Virus protein VP39"/>
    <property type="match status" value="1"/>
</dbReference>
<organism evidence="1 2">
    <name type="scientific">Tessaracoccus flavus</name>
    <dbReference type="NCBI Taxonomy" id="1610493"/>
    <lineage>
        <taxon>Bacteria</taxon>
        <taxon>Bacillati</taxon>
        <taxon>Actinomycetota</taxon>
        <taxon>Actinomycetes</taxon>
        <taxon>Propionibacteriales</taxon>
        <taxon>Propionibacteriaceae</taxon>
        <taxon>Tessaracoccus</taxon>
    </lineage>
</organism>
<dbReference type="STRING" id="1610493.RPIT_10110"/>
<dbReference type="Pfam" id="PF13649">
    <property type="entry name" value="Methyltransf_25"/>
    <property type="match status" value="1"/>
</dbReference>
<dbReference type="EMBL" id="CP019605">
    <property type="protein sequence ID" value="AQP45099.1"/>
    <property type="molecule type" value="Genomic_DNA"/>
</dbReference>